<gene>
    <name evidence="9" type="ORF">ACFQ0F_03655</name>
</gene>
<dbReference type="Proteomes" id="UP001597044">
    <property type="component" value="Unassembled WGS sequence"/>
</dbReference>
<feature type="transmembrane region" description="Helical" evidence="7">
    <location>
        <begin position="29"/>
        <end position="48"/>
    </location>
</feature>
<dbReference type="PANTHER" id="PTHR21624">
    <property type="entry name" value="STEROL DESATURASE-RELATED PROTEIN"/>
    <property type="match status" value="1"/>
</dbReference>
<keyword evidence="10" id="KW-1185">Reference proteome</keyword>
<evidence type="ECO:0000256" key="5">
    <source>
        <dbReference type="ARBA" id="ARBA00023098"/>
    </source>
</evidence>
<feature type="transmembrane region" description="Helical" evidence="7">
    <location>
        <begin position="154"/>
        <end position="173"/>
    </location>
</feature>
<protein>
    <submittedName>
        <fullName evidence="9">Sterol desaturase family protein</fullName>
        <ecNumber evidence="9">1.-.-.-</ecNumber>
    </submittedName>
</protein>
<dbReference type="InterPro" id="IPR006694">
    <property type="entry name" value="Fatty_acid_hydroxylase"/>
</dbReference>
<dbReference type="GO" id="GO:0016491">
    <property type="term" value="F:oxidoreductase activity"/>
    <property type="evidence" value="ECO:0007669"/>
    <property type="project" value="UniProtKB-KW"/>
</dbReference>
<dbReference type="RefSeq" id="WP_379069265.1">
    <property type="nucleotide sequence ID" value="NZ_JBHTIT010000001.1"/>
</dbReference>
<dbReference type="PANTHER" id="PTHR21624:SF1">
    <property type="entry name" value="ALKYLGLYCEROL MONOOXYGENASE"/>
    <property type="match status" value="1"/>
</dbReference>
<evidence type="ECO:0000256" key="6">
    <source>
        <dbReference type="ARBA" id="ARBA00023136"/>
    </source>
</evidence>
<dbReference type="EMBL" id="JBHTIT010000001">
    <property type="protein sequence ID" value="MFD0949493.1"/>
    <property type="molecule type" value="Genomic_DNA"/>
</dbReference>
<comment type="subcellular location">
    <subcellularLocation>
        <location evidence="1">Endomembrane system</location>
        <topology evidence="1">Multi-pass membrane protein</topology>
    </subcellularLocation>
</comment>
<sequence>MLDTAQTIFQEAIPTLEGWLGGPVDWKQIILIGLAPIFIGTFLIEWWVMRRRGQATQFVGKDILTNLNLGGIYQVFELIVHALFFMAAMHWVYDQRFFNVPVNIWTIVPLFILLEFCYYVFHRSSHRIRWFWCAHVVHHSGEHMNLSTAMRQSMLYSLTGYWLFFTPLMLLGVSPEITLAMYAVDLAYQYFVHTESVRKLPAWYEYIFVTPSHHRVHHGRNEQYIDKNYGGMLIIFDRIFGTFEAEEEKVEYGIVRQVHSNNILTLNLHEFIDMLRDIAKPGPIAQRLKHIWAPPEWEREPRKQPIEP</sequence>
<accession>A0ABW3HDE8</accession>
<evidence type="ECO:0000313" key="10">
    <source>
        <dbReference type="Proteomes" id="UP001597044"/>
    </source>
</evidence>
<keyword evidence="5" id="KW-0443">Lipid metabolism</keyword>
<evidence type="ECO:0000259" key="8">
    <source>
        <dbReference type="Pfam" id="PF04116"/>
    </source>
</evidence>
<feature type="domain" description="Fatty acid hydroxylase" evidence="8">
    <location>
        <begin position="110"/>
        <end position="242"/>
    </location>
</feature>
<name>A0ABW3HDE8_9GAMM</name>
<keyword evidence="4 9" id="KW-0560">Oxidoreductase</keyword>
<comment type="caution">
    <text evidence="9">The sequence shown here is derived from an EMBL/GenBank/DDBJ whole genome shotgun (WGS) entry which is preliminary data.</text>
</comment>
<reference evidence="10" key="1">
    <citation type="journal article" date="2019" name="Int. J. Syst. Evol. Microbiol.">
        <title>The Global Catalogue of Microorganisms (GCM) 10K type strain sequencing project: providing services to taxonomists for standard genome sequencing and annotation.</title>
        <authorList>
            <consortium name="The Broad Institute Genomics Platform"/>
            <consortium name="The Broad Institute Genome Sequencing Center for Infectious Disease"/>
            <person name="Wu L."/>
            <person name="Ma J."/>
        </authorList>
    </citation>
    <scope>NUCLEOTIDE SEQUENCE [LARGE SCALE GENOMIC DNA]</scope>
    <source>
        <strain evidence="10">CCUG 63419</strain>
    </source>
</reference>
<evidence type="ECO:0000256" key="2">
    <source>
        <dbReference type="ARBA" id="ARBA00022692"/>
    </source>
</evidence>
<evidence type="ECO:0000256" key="4">
    <source>
        <dbReference type="ARBA" id="ARBA00023002"/>
    </source>
</evidence>
<keyword evidence="2 7" id="KW-0812">Transmembrane</keyword>
<feature type="transmembrane region" description="Helical" evidence="7">
    <location>
        <begin position="104"/>
        <end position="121"/>
    </location>
</feature>
<evidence type="ECO:0000256" key="1">
    <source>
        <dbReference type="ARBA" id="ARBA00004127"/>
    </source>
</evidence>
<keyword evidence="6 7" id="KW-0472">Membrane</keyword>
<dbReference type="EC" id="1.-.-.-" evidence="9"/>
<keyword evidence="3 7" id="KW-1133">Transmembrane helix</keyword>
<evidence type="ECO:0000256" key="7">
    <source>
        <dbReference type="SAM" id="Phobius"/>
    </source>
</evidence>
<dbReference type="Pfam" id="PF04116">
    <property type="entry name" value="FA_hydroxylase"/>
    <property type="match status" value="1"/>
</dbReference>
<feature type="transmembrane region" description="Helical" evidence="7">
    <location>
        <begin position="69"/>
        <end position="92"/>
    </location>
</feature>
<proteinExistence type="predicted"/>
<organism evidence="9 10">
    <name type="scientific">Paraperlucidibaca wandonensis</name>
    <dbReference type="NCBI Taxonomy" id="1268273"/>
    <lineage>
        <taxon>Bacteria</taxon>
        <taxon>Pseudomonadati</taxon>
        <taxon>Pseudomonadota</taxon>
        <taxon>Gammaproteobacteria</taxon>
        <taxon>Moraxellales</taxon>
        <taxon>Moraxellaceae</taxon>
        <taxon>Paraperlucidibaca</taxon>
    </lineage>
</organism>
<evidence type="ECO:0000256" key="3">
    <source>
        <dbReference type="ARBA" id="ARBA00022989"/>
    </source>
</evidence>
<dbReference type="InterPro" id="IPR051689">
    <property type="entry name" value="Sterol_desaturase/TMEM195"/>
</dbReference>
<evidence type="ECO:0000313" key="9">
    <source>
        <dbReference type="EMBL" id="MFD0949493.1"/>
    </source>
</evidence>